<proteinExistence type="predicted"/>
<protein>
    <submittedName>
        <fullName evidence="1">Uncharacterized protein</fullName>
    </submittedName>
</protein>
<name>A0AAE4AUP0_9HYPH</name>
<dbReference type="RefSeq" id="WP_306887269.1">
    <property type="nucleotide sequence ID" value="NZ_JAUSUL010000005.1"/>
</dbReference>
<sequence length="171" mass="19875">MESPIVPWTQTPKQQREGLRAALDELSLSPAELADLLYKRGDYRDFQARIRSIQRMISGESRVSGEMSVICNMLLRQQRRLLLKYPDIEWKKEANGNYYSTIEDWNVVICPQSRGRWQVVCRKGPEPNGYSPPFSRYLSSLEEAKKKAPIYVEEGMNDIAEIRHLENIIDL</sequence>
<reference evidence="1" key="1">
    <citation type="submission" date="2023-07" db="EMBL/GenBank/DDBJ databases">
        <title>Genomic Encyclopedia of Type Strains, Phase IV (KMG-IV): sequencing the most valuable type-strain genomes for metagenomic binning, comparative biology and taxonomic classification.</title>
        <authorList>
            <person name="Goeker M."/>
        </authorList>
    </citation>
    <scope>NUCLEOTIDE SEQUENCE</scope>
    <source>
        <strain evidence="1">DSM 21202</strain>
    </source>
</reference>
<organism evidence="1 2">
    <name type="scientific">Amorphus orientalis</name>
    <dbReference type="NCBI Taxonomy" id="649198"/>
    <lineage>
        <taxon>Bacteria</taxon>
        <taxon>Pseudomonadati</taxon>
        <taxon>Pseudomonadota</taxon>
        <taxon>Alphaproteobacteria</taxon>
        <taxon>Hyphomicrobiales</taxon>
        <taxon>Amorphaceae</taxon>
        <taxon>Amorphus</taxon>
    </lineage>
</organism>
<keyword evidence="2" id="KW-1185">Reference proteome</keyword>
<evidence type="ECO:0000313" key="1">
    <source>
        <dbReference type="EMBL" id="MDQ0317352.1"/>
    </source>
</evidence>
<accession>A0AAE4AUP0</accession>
<dbReference type="AlphaFoldDB" id="A0AAE4AUP0"/>
<comment type="caution">
    <text evidence="1">The sequence shown here is derived from an EMBL/GenBank/DDBJ whole genome shotgun (WGS) entry which is preliminary data.</text>
</comment>
<evidence type="ECO:0000313" key="2">
    <source>
        <dbReference type="Proteomes" id="UP001229244"/>
    </source>
</evidence>
<gene>
    <name evidence="1" type="ORF">J2S73_003836</name>
</gene>
<dbReference type="Proteomes" id="UP001229244">
    <property type="component" value="Unassembled WGS sequence"/>
</dbReference>
<dbReference type="EMBL" id="JAUSUL010000005">
    <property type="protein sequence ID" value="MDQ0317352.1"/>
    <property type="molecule type" value="Genomic_DNA"/>
</dbReference>